<keyword evidence="1" id="KW-0479">Metal-binding</keyword>
<dbReference type="PROSITE" id="PS50157">
    <property type="entry name" value="ZINC_FINGER_C2H2_2"/>
    <property type="match status" value="1"/>
</dbReference>
<dbReference type="GO" id="GO:0008270">
    <property type="term" value="F:zinc ion binding"/>
    <property type="evidence" value="ECO:0007669"/>
    <property type="project" value="UniProtKB-KW"/>
</dbReference>
<evidence type="ECO:0000256" key="1">
    <source>
        <dbReference type="PROSITE-ProRule" id="PRU00042"/>
    </source>
</evidence>
<evidence type="ECO:0000313" key="5">
    <source>
        <dbReference type="Proteomes" id="UP000728032"/>
    </source>
</evidence>
<keyword evidence="1" id="KW-0862">Zinc</keyword>
<gene>
    <name evidence="4" type="ORF">ONB1V03_LOCUS20354</name>
</gene>
<proteinExistence type="predicted"/>
<evidence type="ECO:0000259" key="3">
    <source>
        <dbReference type="PROSITE" id="PS50157"/>
    </source>
</evidence>
<feature type="domain" description="C2H2-type" evidence="3">
    <location>
        <begin position="215"/>
        <end position="243"/>
    </location>
</feature>
<keyword evidence="1" id="KW-0863">Zinc-finger</keyword>
<accession>A0A7R9R0E5</accession>
<dbReference type="InterPro" id="IPR013087">
    <property type="entry name" value="Znf_C2H2_type"/>
</dbReference>
<dbReference type="PROSITE" id="PS00028">
    <property type="entry name" value="ZINC_FINGER_C2H2_1"/>
    <property type="match status" value="1"/>
</dbReference>
<dbReference type="EMBL" id="OC949323">
    <property type="protein sequence ID" value="CAD7663796.1"/>
    <property type="molecule type" value="Genomic_DNA"/>
</dbReference>
<dbReference type="AlphaFoldDB" id="A0A7R9R0E5"/>
<feature type="region of interest" description="Disordered" evidence="2">
    <location>
        <begin position="172"/>
        <end position="209"/>
    </location>
</feature>
<evidence type="ECO:0000256" key="2">
    <source>
        <dbReference type="SAM" id="MobiDB-lite"/>
    </source>
</evidence>
<dbReference type="Proteomes" id="UP000728032">
    <property type="component" value="Unassembled WGS sequence"/>
</dbReference>
<name>A0A7R9R0E5_9ACAR</name>
<organism evidence="4">
    <name type="scientific">Oppiella nova</name>
    <dbReference type="NCBI Taxonomy" id="334625"/>
    <lineage>
        <taxon>Eukaryota</taxon>
        <taxon>Metazoa</taxon>
        <taxon>Ecdysozoa</taxon>
        <taxon>Arthropoda</taxon>
        <taxon>Chelicerata</taxon>
        <taxon>Arachnida</taxon>
        <taxon>Acari</taxon>
        <taxon>Acariformes</taxon>
        <taxon>Sarcoptiformes</taxon>
        <taxon>Oribatida</taxon>
        <taxon>Brachypylina</taxon>
        <taxon>Oppioidea</taxon>
        <taxon>Oppiidae</taxon>
        <taxon>Oppiella</taxon>
    </lineage>
</organism>
<protein>
    <recommendedName>
        <fullName evidence="3">C2H2-type domain-containing protein</fullName>
    </recommendedName>
</protein>
<feature type="compositionally biased region" description="Basic residues" evidence="2">
    <location>
        <begin position="200"/>
        <end position="209"/>
    </location>
</feature>
<feature type="non-terminal residue" evidence="4">
    <location>
        <position position="256"/>
    </location>
</feature>
<sequence length="256" mass="28136">MVSGVPKPLDIIKSEDNYEIDDTINESTNTTGIEANGQVVDSSVPPLDVIKTEDTIQTTAAAHVEDLNSNSIENTNSCGIEDNRQVLGSDALPLLDVIKTEVIENVANNAESITGTTLPPLTTTIEAVPQDVNSEDENEMRDTVDDNTNDTQNVGQVVTESNAMTLDVIKSRDESHEPVVESRAETTGATDVLSEPKGATKPKPKKKRNRHPITYYCNECVITFDTEFRLRTHLADIHNNPVFECKHCDYRGRSPK</sequence>
<dbReference type="EMBL" id="CAJPVJ010034498">
    <property type="protein sequence ID" value="CAG2180933.1"/>
    <property type="molecule type" value="Genomic_DNA"/>
</dbReference>
<dbReference type="Gene3D" id="3.30.160.60">
    <property type="entry name" value="Classic Zinc Finger"/>
    <property type="match status" value="1"/>
</dbReference>
<feature type="compositionally biased region" description="Basic and acidic residues" evidence="2">
    <location>
        <begin position="172"/>
        <end position="184"/>
    </location>
</feature>
<keyword evidence="5" id="KW-1185">Reference proteome</keyword>
<evidence type="ECO:0000313" key="4">
    <source>
        <dbReference type="EMBL" id="CAD7663796.1"/>
    </source>
</evidence>
<reference evidence="4" key="1">
    <citation type="submission" date="2020-11" db="EMBL/GenBank/DDBJ databases">
        <authorList>
            <person name="Tran Van P."/>
        </authorList>
    </citation>
    <scope>NUCLEOTIDE SEQUENCE</scope>
</reference>